<reference evidence="22" key="1">
    <citation type="submission" date="2020-11" db="EMBL/GenBank/DDBJ databases">
        <authorList>
            <person name="Tran Van P."/>
        </authorList>
    </citation>
    <scope>NUCLEOTIDE SEQUENCE</scope>
</reference>
<dbReference type="AlphaFoldDB" id="A0A7R9L224"/>
<evidence type="ECO:0008006" key="24">
    <source>
        <dbReference type="Google" id="ProtNLM"/>
    </source>
</evidence>
<feature type="coiled-coil region" evidence="17">
    <location>
        <begin position="756"/>
        <end position="814"/>
    </location>
</feature>
<protein>
    <recommendedName>
        <fullName evidence="24">Zinc finger MYND domain-containing protein 11</fullName>
    </recommendedName>
</protein>
<dbReference type="GO" id="GO:0003677">
    <property type="term" value="F:DNA binding"/>
    <property type="evidence" value="ECO:0007669"/>
    <property type="project" value="InterPro"/>
</dbReference>
<evidence type="ECO:0000313" key="23">
    <source>
        <dbReference type="Proteomes" id="UP000759131"/>
    </source>
</evidence>
<feature type="region of interest" description="Disordered" evidence="18">
    <location>
        <begin position="378"/>
        <end position="466"/>
    </location>
</feature>
<evidence type="ECO:0000259" key="21">
    <source>
        <dbReference type="PROSITE" id="PS52014"/>
    </source>
</evidence>
<keyword evidence="9" id="KW-0862">Zinc</keyword>
<proteinExistence type="predicted"/>
<keyword evidence="14" id="KW-0804">Transcription</keyword>
<evidence type="ECO:0000256" key="2">
    <source>
        <dbReference type="ARBA" id="ARBA00004286"/>
    </source>
</evidence>
<evidence type="ECO:0000256" key="4">
    <source>
        <dbReference type="ARBA" id="ARBA00022491"/>
    </source>
</evidence>
<dbReference type="EMBL" id="CAJPIZ010013132">
    <property type="protein sequence ID" value="CAG2114086.1"/>
    <property type="molecule type" value="Genomic_DNA"/>
</dbReference>
<dbReference type="PROSITE" id="PS50865">
    <property type="entry name" value="ZF_MYND_2"/>
    <property type="match status" value="1"/>
</dbReference>
<keyword evidence="11" id="KW-0156">Chromatin regulator</keyword>
<evidence type="ECO:0000256" key="16">
    <source>
        <dbReference type="PROSITE-ProRule" id="PRU00134"/>
    </source>
</evidence>
<dbReference type="PROSITE" id="PS50812">
    <property type="entry name" value="PWWP"/>
    <property type="match status" value="1"/>
</dbReference>
<keyword evidence="17" id="KW-0175">Coiled coil</keyword>
<keyword evidence="15" id="KW-0539">Nucleus</keyword>
<evidence type="ECO:0000256" key="18">
    <source>
        <dbReference type="SAM" id="MobiDB-lite"/>
    </source>
</evidence>
<organism evidence="22">
    <name type="scientific">Medioppia subpectinata</name>
    <dbReference type="NCBI Taxonomy" id="1979941"/>
    <lineage>
        <taxon>Eukaryota</taxon>
        <taxon>Metazoa</taxon>
        <taxon>Ecdysozoa</taxon>
        <taxon>Arthropoda</taxon>
        <taxon>Chelicerata</taxon>
        <taxon>Arachnida</taxon>
        <taxon>Acari</taxon>
        <taxon>Acariformes</taxon>
        <taxon>Sarcoptiformes</taxon>
        <taxon>Oribatida</taxon>
        <taxon>Brachypylina</taxon>
        <taxon>Oppioidea</taxon>
        <taxon>Oppiidae</taxon>
        <taxon>Medioppia</taxon>
    </lineage>
</organism>
<feature type="region of interest" description="Disordered" evidence="18">
    <location>
        <begin position="580"/>
        <end position="600"/>
    </location>
</feature>
<dbReference type="SMART" id="SM00249">
    <property type="entry name" value="PHD"/>
    <property type="match status" value="1"/>
</dbReference>
<dbReference type="SUPFAM" id="SSF144232">
    <property type="entry name" value="HIT/MYND zinc finger-like"/>
    <property type="match status" value="1"/>
</dbReference>
<keyword evidence="8 16" id="KW-0863">Zinc-finger</keyword>
<dbReference type="GO" id="GO:0008270">
    <property type="term" value="F:zinc ion binding"/>
    <property type="evidence" value="ECO:0007669"/>
    <property type="project" value="UniProtKB-KW"/>
</dbReference>
<dbReference type="Pfam" id="PF00855">
    <property type="entry name" value="PWWP"/>
    <property type="match status" value="1"/>
</dbReference>
<dbReference type="PANTHER" id="PTHR46379:SF1">
    <property type="entry name" value="ZINC FINGER MYND DOMAIN-CONTAINING PROTEIN 11"/>
    <property type="match status" value="1"/>
</dbReference>
<dbReference type="Gene3D" id="3.30.40.10">
    <property type="entry name" value="Zinc/RING finger domain, C3HC4 (zinc finger)"/>
    <property type="match status" value="1"/>
</dbReference>
<dbReference type="PROSITE" id="PS01360">
    <property type="entry name" value="ZF_MYND_1"/>
    <property type="match status" value="1"/>
</dbReference>
<keyword evidence="4" id="KW-0678">Repressor</keyword>
<evidence type="ECO:0000256" key="15">
    <source>
        <dbReference type="ARBA" id="ARBA00023242"/>
    </source>
</evidence>
<evidence type="ECO:0000256" key="1">
    <source>
        <dbReference type="ARBA" id="ARBA00004123"/>
    </source>
</evidence>
<dbReference type="InterPro" id="IPR013083">
    <property type="entry name" value="Znf_RING/FYVE/PHD"/>
</dbReference>
<dbReference type="InterPro" id="IPR036427">
    <property type="entry name" value="Bromodomain-like_sf"/>
</dbReference>
<accession>A0A7R9L224</accession>
<sequence length="858" mass="98570">MSSTDNLVVKERRALSPAVVSEIIIGQLWPTILHLKELNQLPTLEKLKAHMYKNYRMTSNDCEKHVNNAIKDRLLVESHVSDKSGEELTVYSPPESDGFVDDHDWYCFDCHKPGSVVECGRCWRVYHSYCLKQEFNELDKPFVCDVCLDLSKEYDTRSGEKVIPVPQLNQILNYAFNQIIAKNKKLVELAMNIEDDMKTKQLVFSKTDLTQLLDKTESNSYKKLIEFQMDVQDLIHCVTLLYGTISTTAATTAQALDDCLKEMTEIRECVDCYSAETNQKADKNWFCNPCNPPHDLVYAKQKGYPFWPSKVITRDEKKNKCYVRFFGSFHERESIDNKNIKPIGSTLQELRISKPSPPLAAALKELKTYQNNLQVLTGSVGDTSQPSVKSLKNLSAKRPRKRADGTRPRKRSNQMEIKTESIDENETTTDSQIMNDTTDAPQSPVNTRPKQQFTSTPKPFVKSPIRTRNRGMKTPFQTRITESEKKTIPLKTGRRSLQTNKSPIKPKRAHMNKYFNNESEIISDFGNDSLASGSGAKKVVNTKTNNRLLNGIIPQMNETENFSDSSQDSQVIGAKRLKTNEHNEQNSSLARSRPFRKSKPNIRYKSPEMEVKIPKKKQKVERIVVKKEVNDNNVFDYESMDDSNPGGICFTNIRDTKHMMQTKNKKQKQKVTKNIKSFTSQLTNGVLNPIPNASPVVSPKRGRPKGVKNKATIERMRLEELKAMTVSSPPPILIPQEMPIHIESKNNKTPKKDSIEMQQKEEIKQLKKDLEVVKQLNYRLQNEVRKLSAESQEKQEINELKEKHLQEMSLMKKKQWCFNCEAEAIYFCCWNTSYCSTQCQQQHWLSGHKKSCRRASKR</sequence>
<evidence type="ECO:0000313" key="22">
    <source>
        <dbReference type="EMBL" id="CAD7633656.1"/>
    </source>
</evidence>
<dbReference type="Pfam" id="PF24324">
    <property type="entry name" value="MYND_ZMYND11_ZMYD8"/>
    <property type="match status" value="1"/>
</dbReference>
<evidence type="ECO:0000256" key="14">
    <source>
        <dbReference type="ARBA" id="ARBA00023163"/>
    </source>
</evidence>
<comment type="subcellular location">
    <subcellularLocation>
        <location evidence="2">Chromosome</location>
    </subcellularLocation>
    <subcellularLocation>
        <location evidence="1">Nucleus</location>
    </subcellularLocation>
</comment>
<dbReference type="GO" id="GO:0034243">
    <property type="term" value="P:regulation of transcription elongation by RNA polymerase II"/>
    <property type="evidence" value="ECO:0007669"/>
    <property type="project" value="InterPro"/>
</dbReference>
<evidence type="ECO:0000256" key="11">
    <source>
        <dbReference type="ARBA" id="ARBA00022853"/>
    </source>
</evidence>
<evidence type="ECO:0000256" key="7">
    <source>
        <dbReference type="ARBA" id="ARBA00022723"/>
    </source>
</evidence>
<feature type="compositionally biased region" description="Polar residues" evidence="18">
    <location>
        <begin position="378"/>
        <end position="393"/>
    </location>
</feature>
<dbReference type="Gene3D" id="2.30.30.140">
    <property type="match status" value="1"/>
</dbReference>
<keyword evidence="6" id="KW-0597">Phosphoprotein</keyword>
<keyword evidence="13" id="KW-0103">Bromodomain</keyword>
<name>A0A7R9L224_9ACAR</name>
<dbReference type="GO" id="GO:0140006">
    <property type="term" value="F:histone H3 reader activity"/>
    <property type="evidence" value="ECO:0007669"/>
    <property type="project" value="UniProtKB-ARBA"/>
</dbReference>
<dbReference type="InterPro" id="IPR000313">
    <property type="entry name" value="PWWP_dom"/>
</dbReference>
<evidence type="ECO:0000256" key="9">
    <source>
        <dbReference type="ARBA" id="ARBA00022833"/>
    </source>
</evidence>
<dbReference type="InterPro" id="IPR019786">
    <property type="entry name" value="Zinc_finger_PHD-type_CS"/>
</dbReference>
<dbReference type="GO" id="GO:0005694">
    <property type="term" value="C:chromosome"/>
    <property type="evidence" value="ECO:0007669"/>
    <property type="project" value="UniProtKB-SubCell"/>
</dbReference>
<dbReference type="EMBL" id="OC867707">
    <property type="protein sequence ID" value="CAD7633656.1"/>
    <property type="molecule type" value="Genomic_DNA"/>
</dbReference>
<dbReference type="FunFam" id="6.10.140.2220:FF:000002">
    <property type="entry name" value="Protein kinase C-binding protein 1 isoform C"/>
    <property type="match status" value="1"/>
</dbReference>
<dbReference type="SUPFAM" id="SSF63748">
    <property type="entry name" value="Tudor/PWWP/MBT"/>
    <property type="match status" value="1"/>
</dbReference>
<dbReference type="OrthoDB" id="6431559at2759"/>
<dbReference type="GO" id="GO:0005634">
    <property type="term" value="C:nucleus"/>
    <property type="evidence" value="ECO:0007669"/>
    <property type="project" value="UniProtKB-SubCell"/>
</dbReference>
<dbReference type="PANTHER" id="PTHR46379">
    <property type="entry name" value="ZINC FINGER MYND DOMAIN-CONTAINING"/>
    <property type="match status" value="1"/>
</dbReference>
<dbReference type="Gene3D" id="1.20.920.10">
    <property type="entry name" value="Bromodomain-like"/>
    <property type="match status" value="1"/>
</dbReference>
<evidence type="ECO:0000256" key="6">
    <source>
        <dbReference type="ARBA" id="ARBA00022553"/>
    </source>
</evidence>
<evidence type="ECO:0000256" key="8">
    <source>
        <dbReference type="ARBA" id="ARBA00022771"/>
    </source>
</evidence>
<evidence type="ECO:0000259" key="19">
    <source>
        <dbReference type="PROSITE" id="PS50812"/>
    </source>
</evidence>
<dbReference type="SMART" id="SM00293">
    <property type="entry name" value="PWWP"/>
    <property type="match status" value="1"/>
</dbReference>
<feature type="domain" description="PWWP" evidence="19">
    <location>
        <begin position="293"/>
        <end position="346"/>
    </location>
</feature>
<dbReference type="SUPFAM" id="SSF57903">
    <property type="entry name" value="FYVE/PHD zinc finger"/>
    <property type="match status" value="1"/>
</dbReference>
<evidence type="ECO:0000259" key="20">
    <source>
        <dbReference type="PROSITE" id="PS50865"/>
    </source>
</evidence>
<dbReference type="InterPro" id="IPR047268">
    <property type="entry name" value="PWWP_BS69"/>
</dbReference>
<keyword evidence="10" id="KW-0832">Ubl conjugation</keyword>
<evidence type="ECO:0000256" key="17">
    <source>
        <dbReference type="SAM" id="Coils"/>
    </source>
</evidence>
<feature type="region of interest" description="Disordered" evidence="18">
    <location>
        <begin position="683"/>
        <end position="708"/>
    </location>
</feature>
<gene>
    <name evidence="22" type="ORF">OSB1V03_LOCUS14052</name>
</gene>
<dbReference type="InterPro" id="IPR057053">
    <property type="entry name" value="MYND_ZMYND11_ZMYD8"/>
</dbReference>
<keyword evidence="5" id="KW-1017">Isopeptide bond</keyword>
<keyword evidence="12" id="KW-0805">Transcription regulation</keyword>
<dbReference type="InterPro" id="IPR001965">
    <property type="entry name" value="Znf_PHD"/>
</dbReference>
<keyword evidence="3" id="KW-0158">Chromosome</keyword>
<feature type="compositionally biased region" description="Polar residues" evidence="18">
    <location>
        <begin position="428"/>
        <end position="457"/>
    </location>
</feature>
<dbReference type="InterPro" id="IPR002893">
    <property type="entry name" value="Znf_MYND"/>
</dbReference>
<dbReference type="InterPro" id="IPR048589">
    <property type="entry name" value="SAMD1-like_WH"/>
</dbReference>
<dbReference type="Proteomes" id="UP000759131">
    <property type="component" value="Unassembled WGS sequence"/>
</dbReference>
<evidence type="ECO:0000256" key="12">
    <source>
        <dbReference type="ARBA" id="ARBA00023015"/>
    </source>
</evidence>
<feature type="domain" description="MYND-type" evidence="20">
    <location>
        <begin position="817"/>
        <end position="852"/>
    </location>
</feature>
<dbReference type="CDD" id="cd20159">
    <property type="entry name" value="PWWP_BS69"/>
    <property type="match status" value="1"/>
</dbReference>
<evidence type="ECO:0000256" key="3">
    <source>
        <dbReference type="ARBA" id="ARBA00022454"/>
    </source>
</evidence>
<dbReference type="PROSITE" id="PS52014">
    <property type="entry name" value="SAMD1_WH"/>
    <property type="match status" value="1"/>
</dbReference>
<evidence type="ECO:0000256" key="10">
    <source>
        <dbReference type="ARBA" id="ARBA00022843"/>
    </source>
</evidence>
<keyword evidence="23" id="KW-1185">Reference proteome</keyword>
<dbReference type="GO" id="GO:0003714">
    <property type="term" value="F:transcription corepressor activity"/>
    <property type="evidence" value="ECO:0007669"/>
    <property type="project" value="InterPro"/>
</dbReference>
<evidence type="ECO:0000256" key="13">
    <source>
        <dbReference type="ARBA" id="ARBA00023117"/>
    </source>
</evidence>
<dbReference type="PROSITE" id="PS01359">
    <property type="entry name" value="ZF_PHD_1"/>
    <property type="match status" value="1"/>
</dbReference>
<dbReference type="InterPro" id="IPR047269">
    <property type="entry name" value="ZMY11"/>
</dbReference>
<evidence type="ECO:0000256" key="5">
    <source>
        <dbReference type="ARBA" id="ARBA00022499"/>
    </source>
</evidence>
<feature type="domain" description="SAMD1-like winged helix (WH)" evidence="21">
    <location>
        <begin position="16"/>
        <end position="97"/>
    </location>
</feature>
<dbReference type="GO" id="GO:0009966">
    <property type="term" value="P:regulation of signal transduction"/>
    <property type="evidence" value="ECO:0007669"/>
    <property type="project" value="TreeGrafter"/>
</dbReference>
<keyword evidence="7" id="KW-0479">Metal-binding</keyword>
<dbReference type="Gene3D" id="6.10.140.2220">
    <property type="match status" value="1"/>
</dbReference>
<dbReference type="InterPro" id="IPR011011">
    <property type="entry name" value="Znf_FYVE_PHD"/>
</dbReference>